<dbReference type="OrthoDB" id="1653343at2"/>
<keyword evidence="1" id="KW-0732">Signal</keyword>
<dbReference type="AlphaFoldDB" id="A0A372LQU8"/>
<feature type="chain" id="PRO_5016911150" description="VCBS repeat-containing protein" evidence="1">
    <location>
        <begin position="28"/>
        <end position="251"/>
    </location>
</feature>
<proteinExistence type="predicted"/>
<evidence type="ECO:0000313" key="2">
    <source>
        <dbReference type="EMBL" id="RFU70426.1"/>
    </source>
</evidence>
<gene>
    <name evidence="2" type="ORF">D0469_07515</name>
</gene>
<reference evidence="2 3" key="1">
    <citation type="submission" date="2018-08" db="EMBL/GenBank/DDBJ databases">
        <title>Bacillus chawlae sp. nov., Bacillus glennii sp. nov., and Bacillus saganii sp. nov. Isolated from the Vehicle Assembly Building at Kennedy Space Center where the Viking Spacecraft were Assembled.</title>
        <authorList>
            <person name="Seuylemezian A."/>
            <person name="Vaishampayan P."/>
        </authorList>
    </citation>
    <scope>NUCLEOTIDE SEQUENCE [LARGE SCALE GENOMIC DNA]</scope>
    <source>
        <strain evidence="2 3">V47-23a</strain>
    </source>
</reference>
<dbReference type="EMBL" id="QVTE01000016">
    <property type="protein sequence ID" value="RFU70426.1"/>
    <property type="molecule type" value="Genomic_DNA"/>
</dbReference>
<evidence type="ECO:0000256" key="1">
    <source>
        <dbReference type="SAM" id="SignalP"/>
    </source>
</evidence>
<dbReference type="RefSeq" id="WP_117326008.1">
    <property type="nucleotide sequence ID" value="NZ_QVTE01000016.1"/>
</dbReference>
<feature type="signal peptide" evidence="1">
    <location>
        <begin position="1"/>
        <end position="27"/>
    </location>
</feature>
<protein>
    <recommendedName>
        <fullName evidence="4">VCBS repeat-containing protein</fullName>
    </recommendedName>
</protein>
<evidence type="ECO:0008006" key="4">
    <source>
        <dbReference type="Google" id="ProtNLM"/>
    </source>
</evidence>
<comment type="caution">
    <text evidence="2">The sequence shown here is derived from an EMBL/GenBank/DDBJ whole genome shotgun (WGS) entry which is preliminary data.</text>
</comment>
<name>A0A372LQU8_9BACI</name>
<sequence>MKKRLILIGAYLFIIVISVLGLQHANAANEQASKEVLIKTVKKDVTGDRGRDKVSLMGIPYEDNSSFFKTIYLVVKEKNGKQEKVQLDGGYEPIMKFADFNRDKVKDVLVNVSTGGSGGTINSYVYSFAEGNAKNLSSPPSVSATAQFEDDYKASIALAGQKPVMIDVRNRKKDYARLGLYSNGKLNEPTELMVDLYSVMKIVRLPSGKGLKGIQRVSGAYRADALAEITSVWFYENGEWRMVSASSKQIK</sequence>
<keyword evidence="3" id="KW-1185">Reference proteome</keyword>
<organism evidence="2 3">
    <name type="scientific">Peribacillus saganii</name>
    <dbReference type="NCBI Taxonomy" id="2303992"/>
    <lineage>
        <taxon>Bacteria</taxon>
        <taxon>Bacillati</taxon>
        <taxon>Bacillota</taxon>
        <taxon>Bacilli</taxon>
        <taxon>Bacillales</taxon>
        <taxon>Bacillaceae</taxon>
        <taxon>Peribacillus</taxon>
    </lineage>
</organism>
<dbReference type="Proteomes" id="UP000264541">
    <property type="component" value="Unassembled WGS sequence"/>
</dbReference>
<evidence type="ECO:0000313" key="3">
    <source>
        <dbReference type="Proteomes" id="UP000264541"/>
    </source>
</evidence>
<accession>A0A372LQU8</accession>